<comment type="function">
    <text evidence="11">Phosphorylase is an important allosteric enzyme in carbohydrate metabolism. Enzymes from different sources differ in their regulatory mechanisms and in their natural substrates. However, all known phosphorylases share catalytic and structural properties.</text>
</comment>
<evidence type="ECO:0000256" key="9">
    <source>
        <dbReference type="ARBA" id="ARBA00022898"/>
    </source>
</evidence>
<comment type="caution">
    <text evidence="15">The sequence shown here is derived from an EMBL/GenBank/DDBJ whole genome shotgun (WGS) entry which is preliminary data.</text>
</comment>
<comment type="subcellular location">
    <subcellularLocation>
        <location evidence="3">Cytoplasm</location>
    </subcellularLocation>
</comment>
<dbReference type="GO" id="GO:0005737">
    <property type="term" value="C:cytoplasm"/>
    <property type="evidence" value="ECO:0007669"/>
    <property type="project" value="UniProtKB-SubCell"/>
</dbReference>
<evidence type="ECO:0000256" key="8">
    <source>
        <dbReference type="ARBA" id="ARBA00022679"/>
    </source>
</evidence>
<evidence type="ECO:0000256" key="6">
    <source>
        <dbReference type="ARBA" id="ARBA00022533"/>
    </source>
</evidence>
<feature type="modified residue" description="N6-(pyridoxal phosphate)lysine" evidence="12">
    <location>
        <position position="678"/>
    </location>
</feature>
<feature type="compositionally biased region" description="Basic and acidic residues" evidence="14">
    <location>
        <begin position="9"/>
        <end position="24"/>
    </location>
</feature>
<dbReference type="GO" id="GO:0008184">
    <property type="term" value="F:glycogen phosphorylase activity"/>
    <property type="evidence" value="ECO:0007669"/>
    <property type="project" value="InterPro"/>
</dbReference>
<dbReference type="EMBL" id="JACIDO010000006">
    <property type="protein sequence ID" value="MBB3936852.1"/>
    <property type="molecule type" value="Genomic_DNA"/>
</dbReference>
<organism evidence="15 16">
    <name type="scientific">Aureimonas phyllosphaerae</name>
    <dbReference type="NCBI Taxonomy" id="1166078"/>
    <lineage>
        <taxon>Bacteria</taxon>
        <taxon>Pseudomonadati</taxon>
        <taxon>Pseudomonadota</taxon>
        <taxon>Alphaproteobacteria</taxon>
        <taxon>Hyphomicrobiales</taxon>
        <taxon>Aurantimonadaceae</taxon>
        <taxon>Aureimonas</taxon>
    </lineage>
</organism>
<comment type="cofactor">
    <cofactor evidence="2 13">
        <name>pyridoxal 5'-phosphate</name>
        <dbReference type="ChEBI" id="CHEBI:597326"/>
    </cofactor>
</comment>
<gene>
    <name evidence="15" type="ORF">GGR05_003017</name>
</gene>
<feature type="region of interest" description="Disordered" evidence="14">
    <location>
        <begin position="1"/>
        <end position="24"/>
    </location>
</feature>
<proteinExistence type="inferred from homology"/>
<keyword evidence="6" id="KW-0021">Allosteric enzyme</keyword>
<keyword evidence="5" id="KW-0963">Cytoplasm</keyword>
<dbReference type="FunFam" id="3.40.50.2000:FF:000153">
    <property type="entry name" value="Alpha-1,4 glucan phosphorylase"/>
    <property type="match status" value="1"/>
</dbReference>
<dbReference type="FunFam" id="3.40.50.2000:FF:000003">
    <property type="entry name" value="Alpha-1,4 glucan phosphorylase"/>
    <property type="match status" value="1"/>
</dbReference>
<dbReference type="SUPFAM" id="SSF53756">
    <property type="entry name" value="UDP-Glycosyltransferase/glycogen phosphorylase"/>
    <property type="match status" value="1"/>
</dbReference>
<evidence type="ECO:0000256" key="10">
    <source>
        <dbReference type="ARBA" id="ARBA00023277"/>
    </source>
</evidence>
<evidence type="ECO:0000256" key="7">
    <source>
        <dbReference type="ARBA" id="ARBA00022676"/>
    </source>
</evidence>
<dbReference type="Proteomes" id="UP000531216">
    <property type="component" value="Unassembled WGS sequence"/>
</dbReference>
<sequence>MTPSSLAVRQDRLEPGDKSQPRLNDADTIAKEIVEKLTYSIGKTTGAARLHDWLEATTLVVRDRIIDNWFNSTIETRRSQAKRVCYLSMEFLIGRLLRDAISNLGLTDPIREALARYDVELDLVELLEPDAALGNGGLGRLAACFMESMASTGVPGYGYGIRYVHGFFRQEIVDSAQVELPETWLKHGNPWEFERRESSYEIGFGGKVTSIEENGRTRFVWRPAERVLAVAYDTPAVGWRGNHVNTLRLWSAQSLDPILLDAFNAGDHIGALLESNKAEAITRVLYPADSHQAGQELRLRQEFFFSSASLQDIIRHHLAQYDDLTNLADKVAIQLNDTHPAVSVAELMRLLVDVHGMEWDAAWTITRATFSYTNHTLLPEALETWPIHLFERLLPRQMQIIYQINAGVLREATQGQGFDDRTISAISLIDEGNGRRVRMGQLAFVGSHAVNGVSALHTELMKQTVFHDLHRLYPSRIENKTNGVTPRRWLHQANPGLSKLLDETIGPGFRDNIEEIAKLDAHADDAAFQERFAAVKRENKERLATLVQERLAITLDPGAMFDIQVKRIHEYKRQLLNILETVALYEQIRSLPHLDWTPRVKIFAGKAAPSYVQAKEIIHLAGDVARVVNSDPTVRGLLKVVFIPNYNVSLAEIIMPAADLSEQISTAGLEASGTGNMKFALNGALTIGTLDGANVEMLEHIGEDNIFIFGLKADEVARMRAEGHGGQAVINSQPLLRSAIDSISAGVFSQGDPGRYANLMNSIRDRDWWMIAADFRAYWDKQRQLDVLWKDRGAWNRVAARNTARMSWFSSDRSIREYARDIWKAGPGAR</sequence>
<dbReference type="InterPro" id="IPR035090">
    <property type="entry name" value="Pyridoxal_P_attach_site"/>
</dbReference>
<comment type="function">
    <text evidence="13">Allosteric enzyme that catalyzes the rate-limiting step in glycogen catabolism, the phosphorolytic cleavage of glycogen to produce glucose-1-phosphate, and plays a central role in maintaining cellular and organismal glucose homeostasis.</text>
</comment>
<dbReference type="PIRSF" id="PIRSF000460">
    <property type="entry name" value="Pprylas_GlgP"/>
    <property type="match status" value="1"/>
</dbReference>
<evidence type="ECO:0000313" key="15">
    <source>
        <dbReference type="EMBL" id="MBB3936852.1"/>
    </source>
</evidence>
<keyword evidence="7 13" id="KW-0328">Glycosyltransferase</keyword>
<reference evidence="15 16" key="1">
    <citation type="submission" date="2020-08" db="EMBL/GenBank/DDBJ databases">
        <title>Genomic Encyclopedia of Type Strains, Phase IV (KMG-IV): sequencing the most valuable type-strain genomes for metagenomic binning, comparative biology and taxonomic classification.</title>
        <authorList>
            <person name="Goeker M."/>
        </authorList>
    </citation>
    <scope>NUCLEOTIDE SEQUENCE [LARGE SCALE GENOMIC DNA]</scope>
    <source>
        <strain evidence="15 16">DSM 25024</strain>
    </source>
</reference>
<evidence type="ECO:0000256" key="4">
    <source>
        <dbReference type="ARBA" id="ARBA00006047"/>
    </source>
</evidence>
<dbReference type="AlphaFoldDB" id="A0A7W6C1P9"/>
<comment type="catalytic activity">
    <reaction evidence="1 13">
        <text>[(1-&gt;4)-alpha-D-glucosyl](n) + phosphate = [(1-&gt;4)-alpha-D-glucosyl](n-1) + alpha-D-glucose 1-phosphate</text>
        <dbReference type="Rhea" id="RHEA:41732"/>
        <dbReference type="Rhea" id="RHEA-COMP:9584"/>
        <dbReference type="Rhea" id="RHEA-COMP:9586"/>
        <dbReference type="ChEBI" id="CHEBI:15444"/>
        <dbReference type="ChEBI" id="CHEBI:43474"/>
        <dbReference type="ChEBI" id="CHEBI:58601"/>
        <dbReference type="EC" id="2.4.1.1"/>
    </reaction>
</comment>
<dbReference type="GO" id="GO:0030170">
    <property type="term" value="F:pyridoxal phosphate binding"/>
    <property type="evidence" value="ECO:0007669"/>
    <property type="project" value="InterPro"/>
</dbReference>
<dbReference type="RefSeq" id="WP_090962539.1">
    <property type="nucleotide sequence ID" value="NZ_FOOA01000006.1"/>
</dbReference>
<protein>
    <recommendedName>
        <fullName evidence="13">Alpha-1,4 glucan phosphorylase</fullName>
        <ecNumber evidence="13">2.4.1.1</ecNumber>
    </recommendedName>
</protein>
<evidence type="ECO:0000256" key="11">
    <source>
        <dbReference type="ARBA" id="ARBA00025174"/>
    </source>
</evidence>
<evidence type="ECO:0000256" key="12">
    <source>
        <dbReference type="PIRSR" id="PIRSR000460-1"/>
    </source>
</evidence>
<evidence type="ECO:0000256" key="2">
    <source>
        <dbReference type="ARBA" id="ARBA00001933"/>
    </source>
</evidence>
<accession>A0A7W6C1P9</accession>
<comment type="similarity">
    <text evidence="4 13">Belongs to the glycogen phosphorylase family.</text>
</comment>
<keyword evidence="16" id="KW-1185">Reference proteome</keyword>
<dbReference type="CDD" id="cd04300">
    <property type="entry name" value="GT35_Glycogen_Phosphorylase"/>
    <property type="match status" value="1"/>
</dbReference>
<name>A0A7W6C1P9_9HYPH</name>
<dbReference type="PANTHER" id="PTHR11468">
    <property type="entry name" value="GLYCOGEN PHOSPHORYLASE"/>
    <property type="match status" value="1"/>
</dbReference>
<dbReference type="InterPro" id="IPR000811">
    <property type="entry name" value="Glyco_trans_35"/>
</dbReference>
<dbReference type="NCBIfam" id="TIGR02093">
    <property type="entry name" value="P_ylase"/>
    <property type="match status" value="1"/>
</dbReference>
<dbReference type="OrthoDB" id="7229284at2"/>
<evidence type="ECO:0000256" key="14">
    <source>
        <dbReference type="SAM" id="MobiDB-lite"/>
    </source>
</evidence>
<keyword evidence="9 12" id="KW-0663">Pyridoxal phosphate</keyword>
<dbReference type="GO" id="GO:0005980">
    <property type="term" value="P:glycogen catabolic process"/>
    <property type="evidence" value="ECO:0007669"/>
    <property type="project" value="TreeGrafter"/>
</dbReference>
<evidence type="ECO:0000256" key="13">
    <source>
        <dbReference type="RuleBase" id="RU000587"/>
    </source>
</evidence>
<keyword evidence="8 13" id="KW-0808">Transferase</keyword>
<dbReference type="Pfam" id="PF00343">
    <property type="entry name" value="Phosphorylase"/>
    <property type="match status" value="1"/>
</dbReference>
<dbReference type="InterPro" id="IPR011833">
    <property type="entry name" value="Glycg_phsphrylas"/>
</dbReference>
<dbReference type="PROSITE" id="PS00102">
    <property type="entry name" value="PHOSPHORYLASE"/>
    <property type="match status" value="1"/>
</dbReference>
<dbReference type="EC" id="2.4.1.1" evidence="13"/>
<dbReference type="PANTHER" id="PTHR11468:SF3">
    <property type="entry name" value="GLYCOGEN PHOSPHORYLASE, LIVER FORM"/>
    <property type="match status" value="1"/>
</dbReference>
<evidence type="ECO:0000256" key="5">
    <source>
        <dbReference type="ARBA" id="ARBA00022490"/>
    </source>
</evidence>
<evidence type="ECO:0000256" key="3">
    <source>
        <dbReference type="ARBA" id="ARBA00004496"/>
    </source>
</evidence>
<dbReference type="Gene3D" id="3.40.50.2000">
    <property type="entry name" value="Glycogen Phosphorylase B"/>
    <property type="match status" value="2"/>
</dbReference>
<evidence type="ECO:0000256" key="1">
    <source>
        <dbReference type="ARBA" id="ARBA00001275"/>
    </source>
</evidence>
<evidence type="ECO:0000313" key="16">
    <source>
        <dbReference type="Proteomes" id="UP000531216"/>
    </source>
</evidence>
<keyword evidence="10 13" id="KW-0119">Carbohydrate metabolism</keyword>